<dbReference type="PROSITE" id="PS50002">
    <property type="entry name" value="SH3"/>
    <property type="match status" value="1"/>
</dbReference>
<feature type="compositionally biased region" description="Basic and acidic residues" evidence="3">
    <location>
        <begin position="739"/>
        <end position="752"/>
    </location>
</feature>
<evidence type="ECO:0000313" key="7">
    <source>
        <dbReference type="EMBL" id="KAJ3051815.1"/>
    </source>
</evidence>
<keyword evidence="8" id="KW-1185">Reference proteome</keyword>
<dbReference type="Gene3D" id="2.30.29.30">
    <property type="entry name" value="Pleckstrin-homology domain (PH domain)/Phosphotyrosine-binding domain (PTB)"/>
    <property type="match status" value="1"/>
</dbReference>
<evidence type="ECO:0000256" key="1">
    <source>
        <dbReference type="ARBA" id="ARBA00022443"/>
    </source>
</evidence>
<feature type="compositionally biased region" description="Pro residues" evidence="3">
    <location>
        <begin position="670"/>
        <end position="679"/>
    </location>
</feature>
<dbReference type="PROSITE" id="PS50003">
    <property type="entry name" value="PH_DOMAIN"/>
    <property type="match status" value="1"/>
</dbReference>
<evidence type="ECO:0000259" key="5">
    <source>
        <dbReference type="PROSITE" id="PS50003"/>
    </source>
</evidence>
<dbReference type="Proteomes" id="UP001212841">
    <property type="component" value="Unassembled WGS sequence"/>
</dbReference>
<dbReference type="PRINTS" id="PR00452">
    <property type="entry name" value="SH3DOMAIN"/>
</dbReference>
<dbReference type="InterPro" id="IPR036028">
    <property type="entry name" value="SH3-like_dom_sf"/>
</dbReference>
<dbReference type="Pfam" id="PF22697">
    <property type="entry name" value="SOS1_NGEF_PH"/>
    <property type="match status" value="1"/>
</dbReference>
<dbReference type="InterPro" id="IPR035899">
    <property type="entry name" value="DBL_dom_sf"/>
</dbReference>
<dbReference type="Pfam" id="PF00621">
    <property type="entry name" value="RhoGEF"/>
    <property type="match status" value="1"/>
</dbReference>
<keyword evidence="1 2" id="KW-0728">SH3 domain</keyword>
<dbReference type="SMART" id="SM00326">
    <property type="entry name" value="SH3"/>
    <property type="match status" value="1"/>
</dbReference>
<dbReference type="AlphaFoldDB" id="A0AAD5X2F0"/>
<feature type="region of interest" description="Disordered" evidence="3">
    <location>
        <begin position="456"/>
        <end position="482"/>
    </location>
</feature>
<feature type="non-terminal residue" evidence="7">
    <location>
        <position position="1"/>
    </location>
</feature>
<dbReference type="InterPro" id="IPR001849">
    <property type="entry name" value="PH_domain"/>
</dbReference>
<feature type="domain" description="DH" evidence="6">
    <location>
        <begin position="136"/>
        <end position="314"/>
    </location>
</feature>
<dbReference type="EMBL" id="JADGJD010000355">
    <property type="protein sequence ID" value="KAJ3051815.1"/>
    <property type="molecule type" value="Genomic_DNA"/>
</dbReference>
<comment type="caution">
    <text evidence="7">The sequence shown here is derived from an EMBL/GenBank/DDBJ whole genome shotgun (WGS) entry which is preliminary data.</text>
</comment>
<dbReference type="InterPro" id="IPR055251">
    <property type="entry name" value="SOS1_NGEF_PH"/>
</dbReference>
<feature type="compositionally biased region" description="Basic and acidic residues" evidence="3">
    <location>
        <begin position="833"/>
        <end position="846"/>
    </location>
</feature>
<feature type="compositionally biased region" description="Low complexity" evidence="3">
    <location>
        <begin position="464"/>
        <end position="475"/>
    </location>
</feature>
<dbReference type="PANTHER" id="PTHR46026">
    <property type="entry name" value="RHO-TYPE GUANINE NUCLEOTIDE EXCHANGE FACTOR, ISOFORM F"/>
    <property type="match status" value="1"/>
</dbReference>
<dbReference type="InterPro" id="IPR011993">
    <property type="entry name" value="PH-like_dom_sf"/>
</dbReference>
<feature type="region of interest" description="Disordered" evidence="3">
    <location>
        <begin position="906"/>
        <end position="927"/>
    </location>
</feature>
<dbReference type="InterPro" id="IPR000219">
    <property type="entry name" value="DH_dom"/>
</dbReference>
<dbReference type="InterPro" id="IPR001452">
    <property type="entry name" value="SH3_domain"/>
</dbReference>
<feature type="domain" description="PH" evidence="5">
    <location>
        <begin position="344"/>
        <end position="454"/>
    </location>
</feature>
<feature type="region of interest" description="Disordered" evidence="3">
    <location>
        <begin position="720"/>
        <end position="769"/>
    </location>
</feature>
<feature type="region of interest" description="Disordered" evidence="3">
    <location>
        <begin position="811"/>
        <end position="861"/>
    </location>
</feature>
<dbReference type="Pfam" id="PF00018">
    <property type="entry name" value="SH3_1"/>
    <property type="match status" value="1"/>
</dbReference>
<dbReference type="Gene3D" id="1.20.900.10">
    <property type="entry name" value="Dbl homology (DH) domain"/>
    <property type="match status" value="1"/>
</dbReference>
<feature type="domain" description="SH3" evidence="4">
    <location>
        <begin position="17"/>
        <end position="76"/>
    </location>
</feature>
<evidence type="ECO:0000256" key="3">
    <source>
        <dbReference type="SAM" id="MobiDB-lite"/>
    </source>
</evidence>
<dbReference type="Gene3D" id="2.30.30.40">
    <property type="entry name" value="SH3 Domains"/>
    <property type="match status" value="1"/>
</dbReference>
<gene>
    <name evidence="7" type="ORF">HK097_007161</name>
</gene>
<evidence type="ECO:0000313" key="8">
    <source>
        <dbReference type="Proteomes" id="UP001212841"/>
    </source>
</evidence>
<evidence type="ECO:0000259" key="4">
    <source>
        <dbReference type="PROSITE" id="PS50002"/>
    </source>
</evidence>
<dbReference type="SUPFAM" id="SSF50044">
    <property type="entry name" value="SH3-domain"/>
    <property type="match status" value="1"/>
</dbReference>
<dbReference type="PANTHER" id="PTHR46026:SF1">
    <property type="entry name" value="RHO-TYPE GUANINE NUCLEOTIDE EXCHANGE FACTOR, ISOFORM F"/>
    <property type="match status" value="1"/>
</dbReference>
<evidence type="ECO:0000256" key="2">
    <source>
        <dbReference type="PROSITE-ProRule" id="PRU00192"/>
    </source>
</evidence>
<organism evidence="7 8">
    <name type="scientific">Rhizophlyctis rosea</name>
    <dbReference type="NCBI Taxonomy" id="64517"/>
    <lineage>
        <taxon>Eukaryota</taxon>
        <taxon>Fungi</taxon>
        <taxon>Fungi incertae sedis</taxon>
        <taxon>Chytridiomycota</taxon>
        <taxon>Chytridiomycota incertae sedis</taxon>
        <taxon>Chytridiomycetes</taxon>
        <taxon>Rhizophlyctidales</taxon>
        <taxon>Rhizophlyctidaceae</taxon>
        <taxon>Rhizophlyctis</taxon>
    </lineage>
</organism>
<dbReference type="SUPFAM" id="SSF48065">
    <property type="entry name" value="DBL homology domain (DH-domain)"/>
    <property type="match status" value="1"/>
</dbReference>
<name>A0AAD5X2F0_9FUNG</name>
<feature type="compositionally biased region" description="Low complexity" evidence="3">
    <location>
        <begin position="631"/>
        <end position="647"/>
    </location>
</feature>
<accession>A0AAD5X2F0</accession>
<dbReference type="SMART" id="SM00325">
    <property type="entry name" value="RhoGEF"/>
    <property type="match status" value="1"/>
</dbReference>
<sequence length="962" mass="104563">MTSEDQTLSEDHLLQPTNLTLCITAYPYTADKNDELTFAEGRIIRIVRKVGGGWWEGQLDQRVGWFPANHVEEYALTGDLEEQSQIGPFTNSPEELDQLRLRTIWLNNELYGFAQNRDVDHPDATQPHEVIQGSLRRVQAVQAVLGAEKQYMSILDRMLEEFVHSLQNEDWFPEKDHAIIFANLDELADAQHDLVASLEADLDSVGKAYWSKCERLSYIYGDYCSNLPRAITVVTKYGQDTLMAKFLQNTSASQSSPPILHLVSALHKPAQWMHRCISMLQDILSVTDVEHPDFRYLELAVEEVRGVMDRIEREKRVKESREIVRCLSRRVDGWEGPSLERYGNLVLEGNMKVHDAVRKRERTFYLLEKMLVVVRMDRSKSGDGVRYKLVECILMGSEVVLGVVDGAESENDVSNLSFSLTFLPDDLRTKTLTIAAFNIDQKRRWLAAIQHRLTFNPPLPRPTPTSSDTTRTSASGESHELKPRRKNWFKAFGEKIMKKRPSVGNLREVDVGDSVSVLGDKDEASGGIGGNGKFVTKILRRKETKERLKGGSVSVGGDSRGSGEGLANSMTTTEGDIIGSYSPVSASTPRLRITRHSNSQSGHSGLHGSSSPSEGTSSSRSSLSNGNGVKRASIASMRSRSSGSRCGSPPPPSALRGDGDGGGGGLLSVEPPPPMPPLPAIVVESLKRRAKSMDLVQVKGEDEGRVGIVRANSDGDVAVGGGGMAKIESGERTPLLRRGGQEEDGRGREVKVEVSPPGTPDSGLWVLGGKGDRLEGLKPIVTTGSSGQRTALQGGLRITTGITPAMRDELTKTKAHSPITPRLESLTPTDAGSDIRTRRAEVDGRGRSISASAPTSPRVEPFQVETATTLKRETVRPWIASSSPHQISSPTAIGSYVSPVEPVIDGRTRTPVARSQPASPKRKSSAAMLVGSVKGNLAGMFKRTKSSEAVSTLGMGGAGGGG</sequence>
<feature type="compositionally biased region" description="Low complexity" evidence="3">
    <location>
        <begin position="596"/>
        <end position="624"/>
    </location>
</feature>
<feature type="region of interest" description="Disordered" evidence="3">
    <location>
        <begin position="545"/>
        <end position="679"/>
    </location>
</feature>
<dbReference type="PROSITE" id="PS50010">
    <property type="entry name" value="DH_2"/>
    <property type="match status" value="1"/>
</dbReference>
<protein>
    <submittedName>
        <fullName evidence="7">Uncharacterized protein</fullName>
    </submittedName>
</protein>
<proteinExistence type="predicted"/>
<evidence type="ECO:0000259" key="6">
    <source>
        <dbReference type="PROSITE" id="PS50010"/>
    </source>
</evidence>
<dbReference type="GO" id="GO:0005737">
    <property type="term" value="C:cytoplasm"/>
    <property type="evidence" value="ECO:0007669"/>
    <property type="project" value="TreeGrafter"/>
</dbReference>
<reference evidence="7" key="1">
    <citation type="submission" date="2020-05" db="EMBL/GenBank/DDBJ databases">
        <title>Phylogenomic resolution of chytrid fungi.</title>
        <authorList>
            <person name="Stajich J.E."/>
            <person name="Amses K."/>
            <person name="Simmons R."/>
            <person name="Seto K."/>
            <person name="Myers J."/>
            <person name="Bonds A."/>
            <person name="Quandt C.A."/>
            <person name="Barry K."/>
            <person name="Liu P."/>
            <person name="Grigoriev I."/>
            <person name="Longcore J.E."/>
            <person name="James T.Y."/>
        </authorList>
    </citation>
    <scope>NUCLEOTIDE SEQUENCE</scope>
    <source>
        <strain evidence="7">JEL0318</strain>
    </source>
</reference>
<dbReference type="GO" id="GO:0005085">
    <property type="term" value="F:guanyl-nucleotide exchange factor activity"/>
    <property type="evidence" value="ECO:0007669"/>
    <property type="project" value="InterPro"/>
</dbReference>
<dbReference type="SUPFAM" id="SSF50729">
    <property type="entry name" value="PH domain-like"/>
    <property type="match status" value="1"/>
</dbReference>